<dbReference type="PROSITE" id="PS00360">
    <property type="entry name" value="RIBOSOMAL_S9"/>
    <property type="match status" value="1"/>
</dbReference>
<dbReference type="PANTHER" id="PTHR21569">
    <property type="entry name" value="RIBOSOMAL PROTEIN S9"/>
    <property type="match status" value="1"/>
</dbReference>
<dbReference type="GO" id="GO:0006412">
    <property type="term" value="P:translation"/>
    <property type="evidence" value="ECO:0007669"/>
    <property type="project" value="UniProtKB-UniRule"/>
</dbReference>
<dbReference type="InterPro" id="IPR000754">
    <property type="entry name" value="Ribosomal_uS9"/>
</dbReference>
<feature type="compositionally biased region" description="Basic and acidic residues" evidence="7">
    <location>
        <begin position="93"/>
        <end position="110"/>
    </location>
</feature>
<organism evidence="8 9">
    <name type="scientific">Candidatus Berkelbacteria bacterium CG10_big_fil_rev_8_21_14_0_10_41_12</name>
    <dbReference type="NCBI Taxonomy" id="1974513"/>
    <lineage>
        <taxon>Bacteria</taxon>
        <taxon>Candidatus Berkelbacteria</taxon>
    </lineage>
</organism>
<proteinExistence type="inferred from homology"/>
<gene>
    <name evidence="5" type="primary">rpsI</name>
    <name evidence="8" type="ORF">COT77_00525</name>
</gene>
<evidence type="ECO:0000313" key="8">
    <source>
        <dbReference type="EMBL" id="PIT97582.1"/>
    </source>
</evidence>
<evidence type="ECO:0000256" key="4">
    <source>
        <dbReference type="ARBA" id="ARBA00035259"/>
    </source>
</evidence>
<evidence type="ECO:0000256" key="6">
    <source>
        <dbReference type="RuleBase" id="RU003815"/>
    </source>
</evidence>
<dbReference type="Gene3D" id="3.30.230.10">
    <property type="match status" value="1"/>
</dbReference>
<comment type="caution">
    <text evidence="8">The sequence shown here is derived from an EMBL/GenBank/DDBJ whole genome shotgun (WGS) entry which is preliminary data.</text>
</comment>
<feature type="region of interest" description="Disordered" evidence="7">
    <location>
        <begin position="93"/>
        <end position="125"/>
    </location>
</feature>
<protein>
    <recommendedName>
        <fullName evidence="4 5">Small ribosomal subunit protein uS9</fullName>
    </recommendedName>
</protein>
<keyword evidence="2 5" id="KW-0689">Ribosomal protein</keyword>
<dbReference type="GO" id="GO:0022627">
    <property type="term" value="C:cytosolic small ribosomal subunit"/>
    <property type="evidence" value="ECO:0007669"/>
    <property type="project" value="TreeGrafter"/>
</dbReference>
<feature type="compositionally biased region" description="Basic residues" evidence="7">
    <location>
        <begin position="111"/>
        <end position="125"/>
    </location>
</feature>
<dbReference type="SUPFAM" id="SSF54211">
    <property type="entry name" value="Ribosomal protein S5 domain 2-like"/>
    <property type="match status" value="1"/>
</dbReference>
<dbReference type="EMBL" id="PEZV01000004">
    <property type="protein sequence ID" value="PIT97582.1"/>
    <property type="molecule type" value="Genomic_DNA"/>
</dbReference>
<dbReference type="PANTHER" id="PTHR21569:SF1">
    <property type="entry name" value="SMALL RIBOSOMAL SUBUNIT PROTEIN US9M"/>
    <property type="match status" value="1"/>
</dbReference>
<sequence>MTNKYNFGTGRRKTSIAQVRITQGDGELVINGKKTNKENYQDSLYPLKLLNLELKYNISVIVKGGGKSSQSEAIRLGIARALAKENSDYETQLKKDKLLTRDPREKERKKPGLKRARRAPQWAKR</sequence>
<dbReference type="AlphaFoldDB" id="A0A2M6WXR6"/>
<comment type="similarity">
    <text evidence="1 5 6">Belongs to the universal ribosomal protein uS9 family.</text>
</comment>
<evidence type="ECO:0000256" key="1">
    <source>
        <dbReference type="ARBA" id="ARBA00005251"/>
    </source>
</evidence>
<evidence type="ECO:0000256" key="7">
    <source>
        <dbReference type="SAM" id="MobiDB-lite"/>
    </source>
</evidence>
<dbReference type="InterPro" id="IPR023035">
    <property type="entry name" value="Ribosomal_uS9_bac/plastid"/>
</dbReference>
<dbReference type="Proteomes" id="UP000228596">
    <property type="component" value="Unassembled WGS sequence"/>
</dbReference>
<name>A0A2M6WXR6_9BACT</name>
<dbReference type="GO" id="GO:0003723">
    <property type="term" value="F:RNA binding"/>
    <property type="evidence" value="ECO:0007669"/>
    <property type="project" value="TreeGrafter"/>
</dbReference>
<dbReference type="InterPro" id="IPR020568">
    <property type="entry name" value="Ribosomal_Su5_D2-typ_SF"/>
</dbReference>
<evidence type="ECO:0000313" key="9">
    <source>
        <dbReference type="Proteomes" id="UP000228596"/>
    </source>
</evidence>
<dbReference type="GO" id="GO:0003735">
    <property type="term" value="F:structural constituent of ribosome"/>
    <property type="evidence" value="ECO:0007669"/>
    <property type="project" value="InterPro"/>
</dbReference>
<accession>A0A2M6WXR6</accession>
<dbReference type="HAMAP" id="MF_00532_B">
    <property type="entry name" value="Ribosomal_uS9_B"/>
    <property type="match status" value="1"/>
</dbReference>
<dbReference type="FunFam" id="3.30.230.10:FF:000001">
    <property type="entry name" value="30S ribosomal protein S9"/>
    <property type="match status" value="1"/>
</dbReference>
<dbReference type="InterPro" id="IPR014721">
    <property type="entry name" value="Ribsml_uS5_D2-typ_fold_subgr"/>
</dbReference>
<keyword evidence="3 5" id="KW-0687">Ribonucleoprotein</keyword>
<dbReference type="Pfam" id="PF00380">
    <property type="entry name" value="Ribosomal_S9"/>
    <property type="match status" value="1"/>
</dbReference>
<evidence type="ECO:0000256" key="5">
    <source>
        <dbReference type="HAMAP-Rule" id="MF_00532"/>
    </source>
</evidence>
<evidence type="ECO:0000256" key="2">
    <source>
        <dbReference type="ARBA" id="ARBA00022980"/>
    </source>
</evidence>
<dbReference type="InterPro" id="IPR020574">
    <property type="entry name" value="Ribosomal_uS9_CS"/>
</dbReference>
<evidence type="ECO:0000256" key="3">
    <source>
        <dbReference type="ARBA" id="ARBA00023274"/>
    </source>
</evidence>
<reference evidence="9" key="1">
    <citation type="submission" date="2017-09" db="EMBL/GenBank/DDBJ databases">
        <title>Depth-based differentiation of microbial function through sediment-hosted aquifers and enrichment of novel symbionts in the deep terrestrial subsurface.</title>
        <authorList>
            <person name="Probst A.J."/>
            <person name="Ladd B."/>
            <person name="Jarett J.K."/>
            <person name="Geller-Mcgrath D.E."/>
            <person name="Sieber C.M.K."/>
            <person name="Emerson J.B."/>
            <person name="Anantharaman K."/>
            <person name="Thomas B.C."/>
            <person name="Malmstrom R."/>
            <person name="Stieglmeier M."/>
            <person name="Klingl A."/>
            <person name="Woyke T."/>
            <person name="Ryan C.M."/>
            <person name="Banfield J.F."/>
        </authorList>
    </citation>
    <scope>NUCLEOTIDE SEQUENCE [LARGE SCALE GENOMIC DNA]</scope>
</reference>
<dbReference type="NCBIfam" id="NF001099">
    <property type="entry name" value="PRK00132.1"/>
    <property type="match status" value="1"/>
</dbReference>